<dbReference type="GO" id="GO:0090529">
    <property type="term" value="P:cell septum assembly"/>
    <property type="evidence" value="ECO:0007669"/>
    <property type="project" value="InterPro"/>
</dbReference>
<proteinExistence type="predicted"/>
<feature type="coiled-coil region" evidence="2">
    <location>
        <begin position="5"/>
        <end position="60"/>
    </location>
</feature>
<dbReference type="RefSeq" id="WP_052473767.1">
    <property type="nucleotide sequence ID" value="NZ_AP012547.1"/>
</dbReference>
<dbReference type="OrthoDB" id="9181920at2"/>
<evidence type="ECO:0000313" key="3">
    <source>
        <dbReference type="EMBL" id="BAO31310.1"/>
    </source>
</evidence>
<dbReference type="GO" id="GO:0043093">
    <property type="term" value="P:FtsZ-dependent cytokinesis"/>
    <property type="evidence" value="ECO:0007669"/>
    <property type="project" value="InterPro"/>
</dbReference>
<evidence type="ECO:0000313" key="4">
    <source>
        <dbReference type="Proteomes" id="UP000031637"/>
    </source>
</evidence>
<keyword evidence="4" id="KW-1185">Reference proteome</keyword>
<dbReference type="InterPro" id="IPR009252">
    <property type="entry name" value="Cell_div_ZapB"/>
</dbReference>
<evidence type="ECO:0000256" key="1">
    <source>
        <dbReference type="ARBA" id="ARBA00023054"/>
    </source>
</evidence>
<evidence type="ECO:0008006" key="5">
    <source>
        <dbReference type="Google" id="ProtNLM"/>
    </source>
</evidence>
<dbReference type="STRING" id="1223802.SUTH_03540"/>
<dbReference type="Pfam" id="PF06005">
    <property type="entry name" value="ZapB"/>
    <property type="match status" value="1"/>
</dbReference>
<dbReference type="HOGENOM" id="CLU_175555_3_1_4"/>
<dbReference type="KEGG" id="shd:SUTH_03540"/>
<accession>W0SL25</accession>
<dbReference type="Gene3D" id="1.20.5.340">
    <property type="match status" value="1"/>
</dbReference>
<sequence>MSVSLDHLEHKVEQILAVCASLRSENQALRANVTGLETENAALAKKIDVTRERLEALMTRLPDE</sequence>
<reference evidence="3 4" key="1">
    <citation type="journal article" date="2014" name="Syst. Appl. Microbiol.">
        <title>Complete genomes of freshwater sulfur oxidizers Sulfuricella denitrificans skB26 and Sulfuritalea hydrogenivorans sk43H: genetic insights into the sulfur oxidation pathway of betaproteobacteria.</title>
        <authorList>
            <person name="Watanabe T."/>
            <person name="Kojima H."/>
            <person name="Fukui M."/>
        </authorList>
    </citation>
    <scope>NUCLEOTIDE SEQUENCE [LARGE SCALE GENOMIC DNA]</scope>
    <source>
        <strain evidence="3">DSM22779</strain>
    </source>
</reference>
<dbReference type="GO" id="GO:0005737">
    <property type="term" value="C:cytoplasm"/>
    <property type="evidence" value="ECO:0007669"/>
    <property type="project" value="InterPro"/>
</dbReference>
<dbReference type="AlphaFoldDB" id="W0SL25"/>
<organism evidence="3 4">
    <name type="scientific">Sulfuritalea hydrogenivorans sk43H</name>
    <dbReference type="NCBI Taxonomy" id="1223802"/>
    <lineage>
        <taxon>Bacteria</taxon>
        <taxon>Pseudomonadati</taxon>
        <taxon>Pseudomonadota</taxon>
        <taxon>Betaproteobacteria</taxon>
        <taxon>Nitrosomonadales</taxon>
        <taxon>Sterolibacteriaceae</taxon>
        <taxon>Sulfuritalea</taxon>
    </lineage>
</organism>
<dbReference type="EMBL" id="AP012547">
    <property type="protein sequence ID" value="BAO31310.1"/>
    <property type="molecule type" value="Genomic_DNA"/>
</dbReference>
<keyword evidence="1 2" id="KW-0175">Coiled coil</keyword>
<dbReference type="Proteomes" id="UP000031637">
    <property type="component" value="Chromosome"/>
</dbReference>
<protein>
    <recommendedName>
        <fullName evidence="5">TIGR02449 family protein</fullName>
    </recommendedName>
</protein>
<gene>
    <name evidence="3" type="ORF">SUTH_03540</name>
</gene>
<evidence type="ECO:0000256" key="2">
    <source>
        <dbReference type="SAM" id="Coils"/>
    </source>
</evidence>
<name>W0SL25_9PROT</name>